<dbReference type="AlphaFoldDB" id="A0A1G6UZX8"/>
<organism evidence="2 3">
    <name type="scientific">Aquimonas voraii</name>
    <dbReference type="NCBI Taxonomy" id="265719"/>
    <lineage>
        <taxon>Bacteria</taxon>
        <taxon>Pseudomonadati</taxon>
        <taxon>Pseudomonadota</taxon>
        <taxon>Gammaproteobacteria</taxon>
        <taxon>Lysobacterales</taxon>
        <taxon>Lysobacteraceae</taxon>
        <taxon>Aquimonas</taxon>
    </lineage>
</organism>
<feature type="transmembrane region" description="Helical" evidence="1">
    <location>
        <begin position="79"/>
        <end position="100"/>
    </location>
</feature>
<proteinExistence type="predicted"/>
<keyword evidence="1" id="KW-0472">Membrane</keyword>
<keyword evidence="1" id="KW-1133">Transmembrane helix</keyword>
<accession>A0A1G6UZX8</accession>
<evidence type="ECO:0000313" key="2">
    <source>
        <dbReference type="EMBL" id="SDD46227.1"/>
    </source>
</evidence>
<keyword evidence="1" id="KW-0812">Transmembrane</keyword>
<keyword evidence="3" id="KW-1185">Reference proteome</keyword>
<dbReference type="EMBL" id="FNAG01000002">
    <property type="protein sequence ID" value="SDD46227.1"/>
    <property type="molecule type" value="Genomic_DNA"/>
</dbReference>
<dbReference type="Proteomes" id="UP000199603">
    <property type="component" value="Unassembled WGS sequence"/>
</dbReference>
<feature type="transmembrane region" description="Helical" evidence="1">
    <location>
        <begin position="38"/>
        <end position="59"/>
    </location>
</feature>
<dbReference type="RefSeq" id="WP_091240939.1">
    <property type="nucleotide sequence ID" value="NZ_FNAG01000002.1"/>
</dbReference>
<dbReference type="OrthoDB" id="1355850at2"/>
<feature type="transmembrane region" description="Helical" evidence="1">
    <location>
        <begin position="120"/>
        <end position="139"/>
    </location>
</feature>
<protein>
    <submittedName>
        <fullName evidence="2">Uncharacterized protein</fullName>
    </submittedName>
</protein>
<evidence type="ECO:0000313" key="3">
    <source>
        <dbReference type="Proteomes" id="UP000199603"/>
    </source>
</evidence>
<evidence type="ECO:0000256" key="1">
    <source>
        <dbReference type="SAM" id="Phobius"/>
    </source>
</evidence>
<name>A0A1G6UZX8_9GAMM</name>
<reference evidence="2 3" key="1">
    <citation type="submission" date="2016-10" db="EMBL/GenBank/DDBJ databases">
        <authorList>
            <person name="de Groot N.N."/>
        </authorList>
    </citation>
    <scope>NUCLEOTIDE SEQUENCE [LARGE SCALE GENOMIC DNA]</scope>
    <source>
        <strain evidence="2 3">DSM 16957</strain>
    </source>
</reference>
<sequence length="177" mass="19030">MRLILPPFLSLAALGFLASLATHLLALAGSLPPGGNSVFGLHIGIFVLWGPVVLLALRINWGQRSQGAWRNVLAGCPTWMRYVTAGLFVYAIVNFFLAFTEVDARPSGDDALSSAVLRGFSGHWMLFYGVAFAVLYSVYRKPELVRRARCANGHALAADDRICATCGVAIPGPRARG</sequence>
<gene>
    <name evidence="2" type="ORF">SAMN04488509_102550</name>
</gene>